<dbReference type="Proteomes" id="UP001345963">
    <property type="component" value="Unassembled WGS sequence"/>
</dbReference>
<dbReference type="EMBL" id="JAHUTI010051598">
    <property type="protein sequence ID" value="MED6249219.1"/>
    <property type="molecule type" value="Genomic_DNA"/>
</dbReference>
<name>A0ABU7BIC2_9TELE</name>
<comment type="caution">
    <text evidence="2">The sequence shown here is derived from an EMBL/GenBank/DDBJ whole genome shotgun (WGS) entry which is preliminary data.</text>
</comment>
<evidence type="ECO:0000256" key="1">
    <source>
        <dbReference type="SAM" id="Phobius"/>
    </source>
</evidence>
<accession>A0ABU7BIC2</accession>
<organism evidence="2 3">
    <name type="scientific">Ataeniobius toweri</name>
    <dbReference type="NCBI Taxonomy" id="208326"/>
    <lineage>
        <taxon>Eukaryota</taxon>
        <taxon>Metazoa</taxon>
        <taxon>Chordata</taxon>
        <taxon>Craniata</taxon>
        <taxon>Vertebrata</taxon>
        <taxon>Euteleostomi</taxon>
        <taxon>Actinopterygii</taxon>
        <taxon>Neopterygii</taxon>
        <taxon>Teleostei</taxon>
        <taxon>Neoteleostei</taxon>
        <taxon>Acanthomorphata</taxon>
        <taxon>Ovalentaria</taxon>
        <taxon>Atherinomorphae</taxon>
        <taxon>Cyprinodontiformes</taxon>
        <taxon>Goodeidae</taxon>
        <taxon>Ataeniobius</taxon>
    </lineage>
</organism>
<reference evidence="2 3" key="1">
    <citation type="submission" date="2021-07" db="EMBL/GenBank/DDBJ databases">
        <authorList>
            <person name="Palmer J.M."/>
        </authorList>
    </citation>
    <scope>NUCLEOTIDE SEQUENCE [LARGE SCALE GENOMIC DNA]</scope>
    <source>
        <strain evidence="2 3">AT_MEX2019</strain>
        <tissue evidence="2">Muscle</tissue>
    </source>
</reference>
<keyword evidence="3" id="KW-1185">Reference proteome</keyword>
<keyword evidence="1" id="KW-0812">Transmembrane</keyword>
<evidence type="ECO:0008006" key="4">
    <source>
        <dbReference type="Google" id="ProtNLM"/>
    </source>
</evidence>
<protein>
    <recommendedName>
        <fullName evidence="4">Secreted protein</fullName>
    </recommendedName>
</protein>
<keyword evidence="1" id="KW-0472">Membrane</keyword>
<proteinExistence type="predicted"/>
<feature type="transmembrane region" description="Helical" evidence="1">
    <location>
        <begin position="36"/>
        <end position="59"/>
    </location>
</feature>
<evidence type="ECO:0000313" key="2">
    <source>
        <dbReference type="EMBL" id="MED6249219.1"/>
    </source>
</evidence>
<keyword evidence="1" id="KW-1133">Transmembrane helix</keyword>
<sequence>MVSLVSPLLGFSVTAQYVIAQYLVMVTVTFLRCFSAFKILVVSTLLALVPSSLPCVACWSLTDSRCQHTDGFSLFLPSLRCLLVFTRLTVSTQPALVTPSQHTFLSLICSTLNFTQYYTFHSQLSAFTLDTVIKASLHSFYSYITTD</sequence>
<evidence type="ECO:0000313" key="3">
    <source>
        <dbReference type="Proteomes" id="UP001345963"/>
    </source>
</evidence>
<gene>
    <name evidence="2" type="ORF">ATANTOWER_011084</name>
</gene>